<feature type="transmembrane region" description="Helical" evidence="1">
    <location>
        <begin position="183"/>
        <end position="203"/>
    </location>
</feature>
<feature type="non-terminal residue" evidence="3">
    <location>
        <position position="1"/>
    </location>
</feature>
<dbReference type="InterPro" id="IPR036291">
    <property type="entry name" value="NAD(P)-bd_dom_sf"/>
</dbReference>
<dbReference type="AlphaFoldDB" id="A0A383B9V7"/>
<evidence type="ECO:0000256" key="1">
    <source>
        <dbReference type="SAM" id="Phobius"/>
    </source>
</evidence>
<feature type="domain" description="NAD-dependent epimerase/dehydratase" evidence="2">
    <location>
        <begin position="6"/>
        <end position="136"/>
    </location>
</feature>
<dbReference type="Pfam" id="PF01370">
    <property type="entry name" value="Epimerase"/>
    <property type="match status" value="1"/>
</dbReference>
<dbReference type="SUPFAM" id="SSF51735">
    <property type="entry name" value="NAD(P)-binding Rossmann-fold domains"/>
    <property type="match status" value="1"/>
</dbReference>
<dbReference type="Gene3D" id="3.40.50.720">
    <property type="entry name" value="NAD(P)-binding Rossmann-like Domain"/>
    <property type="match status" value="1"/>
</dbReference>
<keyword evidence="1" id="KW-0812">Transmembrane</keyword>
<dbReference type="PANTHER" id="PTHR43245">
    <property type="entry name" value="BIFUNCTIONAL POLYMYXIN RESISTANCE PROTEIN ARNA"/>
    <property type="match status" value="1"/>
</dbReference>
<proteinExistence type="predicted"/>
<gene>
    <name evidence="3" type="ORF">METZ01_LOCUS469424</name>
</gene>
<dbReference type="InterPro" id="IPR050177">
    <property type="entry name" value="Lipid_A_modif_metabolic_enz"/>
</dbReference>
<dbReference type="EMBL" id="UINC01198562">
    <property type="protein sequence ID" value="SVE16570.1"/>
    <property type="molecule type" value="Genomic_DNA"/>
</dbReference>
<accession>A0A383B9V7</accession>
<protein>
    <recommendedName>
        <fullName evidence="2">NAD-dependent epimerase/dehydratase domain-containing protein</fullName>
    </recommendedName>
</protein>
<reference evidence="3" key="1">
    <citation type="submission" date="2018-05" db="EMBL/GenBank/DDBJ databases">
        <authorList>
            <person name="Lanie J.A."/>
            <person name="Ng W.-L."/>
            <person name="Kazmierczak K.M."/>
            <person name="Andrzejewski T.M."/>
            <person name="Davidsen T.M."/>
            <person name="Wayne K.J."/>
            <person name="Tettelin H."/>
            <person name="Glass J.I."/>
            <person name="Rusch D."/>
            <person name="Podicherti R."/>
            <person name="Tsui H.-C.T."/>
            <person name="Winkler M.E."/>
        </authorList>
    </citation>
    <scope>NUCLEOTIDE SEQUENCE</scope>
</reference>
<dbReference type="InterPro" id="IPR001509">
    <property type="entry name" value="Epimerase_deHydtase"/>
</dbReference>
<feature type="non-terminal residue" evidence="3">
    <location>
        <position position="247"/>
    </location>
</feature>
<keyword evidence="1" id="KW-1133">Transmembrane helix</keyword>
<sequence>YSELGNDEEEKSKLTNLNEKLTERLATQCKKSKVKHFIYTSSISAGEKSGTSVVDENNGIPISPYGFSKLQTEELLTNISKDSFKITILRPTALFGENHKGSIYELTKRIFNKTFIIFGSGKNKTNFYYVRDFINLLEVIPGDERFYNKTFIASAEPCELNDLITWIYKSLKCTHTIFRVPLFLGYLLALIFEAFSIITSRPLSFSLRRMRAMTSDEICSNKKLKQIYSSTNDYGTEVGISRTVEWF</sequence>
<dbReference type="PANTHER" id="PTHR43245:SF13">
    <property type="entry name" value="UDP-D-APIOSE_UDP-D-XYLOSE SYNTHASE 2"/>
    <property type="match status" value="1"/>
</dbReference>
<evidence type="ECO:0000313" key="3">
    <source>
        <dbReference type="EMBL" id="SVE16570.1"/>
    </source>
</evidence>
<keyword evidence="1" id="KW-0472">Membrane</keyword>
<name>A0A383B9V7_9ZZZZ</name>
<evidence type="ECO:0000259" key="2">
    <source>
        <dbReference type="Pfam" id="PF01370"/>
    </source>
</evidence>
<organism evidence="3">
    <name type="scientific">marine metagenome</name>
    <dbReference type="NCBI Taxonomy" id="408172"/>
    <lineage>
        <taxon>unclassified sequences</taxon>
        <taxon>metagenomes</taxon>
        <taxon>ecological metagenomes</taxon>
    </lineage>
</organism>